<gene>
    <name evidence="2" type="ORF">BHV66_10720</name>
</gene>
<comment type="caution">
    <text evidence="2">The sequence shown here is derived from an EMBL/GenBank/DDBJ whole genome shotgun (WGS) entry which is preliminary data.</text>
</comment>
<organism evidence="2 3">
    <name type="scientific">Alistipes putredinis</name>
    <dbReference type="NCBI Taxonomy" id="28117"/>
    <lineage>
        <taxon>Bacteria</taxon>
        <taxon>Pseudomonadati</taxon>
        <taxon>Bacteroidota</taxon>
        <taxon>Bacteroidia</taxon>
        <taxon>Bacteroidales</taxon>
        <taxon>Rikenellaceae</taxon>
        <taxon>Alistipes</taxon>
    </lineage>
</organism>
<dbReference type="RefSeq" id="WP_153919384.1">
    <property type="nucleotide sequence ID" value="NZ_MNQH01000055.1"/>
</dbReference>
<sequence>MANEKNSETAVEAKVATKKNAGKGRTPKSPVWKVLDDARKKFNAQIVKSTSVKRECIKACIGKYYADDLRFWLDLLSQSEKLLLDSMRFNKACDNLGLAPKTVAQHILFESEKTAKRVLIEGVEAVLGERVKMFTEPLYVDEKKLYANSSSNVQETPSEASATSGSAVTAA</sequence>
<feature type="compositionally biased region" description="Low complexity" evidence="1">
    <location>
        <begin position="158"/>
        <end position="171"/>
    </location>
</feature>
<reference evidence="2 3" key="1">
    <citation type="journal article" date="2016" name="Nat. Biotechnol.">
        <title>Measurement of bacterial replication rates in microbial communities.</title>
        <authorList>
            <person name="Brown C.T."/>
            <person name="Olm M.R."/>
            <person name="Thomas B.C."/>
            <person name="Banfield J.F."/>
        </authorList>
    </citation>
    <scope>NUCLEOTIDE SEQUENCE [LARGE SCALE GENOMIC DNA]</scope>
    <source>
        <strain evidence="2">CAG:67_53_122</strain>
    </source>
</reference>
<evidence type="ECO:0000313" key="3">
    <source>
        <dbReference type="Proteomes" id="UP000187417"/>
    </source>
</evidence>
<proteinExistence type="predicted"/>
<dbReference type="AlphaFoldDB" id="A0A1Q6F1U1"/>
<name>A0A1Q6F1U1_9BACT</name>
<evidence type="ECO:0000256" key="1">
    <source>
        <dbReference type="SAM" id="MobiDB-lite"/>
    </source>
</evidence>
<accession>A0A1Q6F1U1</accession>
<feature type="region of interest" description="Disordered" evidence="1">
    <location>
        <begin position="1"/>
        <end position="28"/>
    </location>
</feature>
<evidence type="ECO:0000313" key="2">
    <source>
        <dbReference type="EMBL" id="OKY92884.1"/>
    </source>
</evidence>
<protein>
    <submittedName>
        <fullName evidence="2">Uncharacterized protein</fullName>
    </submittedName>
</protein>
<dbReference type="EMBL" id="MNQH01000055">
    <property type="protein sequence ID" value="OKY92884.1"/>
    <property type="molecule type" value="Genomic_DNA"/>
</dbReference>
<feature type="region of interest" description="Disordered" evidence="1">
    <location>
        <begin position="150"/>
        <end position="171"/>
    </location>
</feature>
<feature type="compositionally biased region" description="Basic residues" evidence="1">
    <location>
        <begin position="16"/>
        <end position="26"/>
    </location>
</feature>
<dbReference type="Proteomes" id="UP000187417">
    <property type="component" value="Unassembled WGS sequence"/>
</dbReference>